<evidence type="ECO:0000313" key="4">
    <source>
        <dbReference type="Proteomes" id="UP000266287"/>
    </source>
</evidence>
<evidence type="ECO:0000313" key="3">
    <source>
        <dbReference type="EMBL" id="RII00608.1"/>
    </source>
</evidence>
<dbReference type="AlphaFoldDB" id="A0A399FW11"/>
<organism evidence="3 4">
    <name type="scientific">candidate division NPL-UPA2 bacterium Unc8</name>
    <dbReference type="NCBI Taxonomy" id="1980939"/>
    <lineage>
        <taxon>Bacteria</taxon>
    </lineage>
</organism>
<feature type="transmembrane region" description="Helical" evidence="1">
    <location>
        <begin position="85"/>
        <end position="103"/>
    </location>
</feature>
<feature type="domain" description="Glycosyl transferase family 1" evidence="2">
    <location>
        <begin position="219"/>
        <end position="372"/>
    </location>
</feature>
<reference evidence="3 4" key="1">
    <citation type="submission" date="2018-08" db="EMBL/GenBank/DDBJ databases">
        <title>Draft genome of candidate division NPL-UPA2 bacterium Unc8 that adapted to ultra-basic serpentinizing groundwater.</title>
        <authorList>
            <person name="Ishii S."/>
            <person name="Suzuki S."/>
            <person name="Nealson K.H."/>
        </authorList>
    </citation>
    <scope>NUCLEOTIDE SEQUENCE [LARGE SCALE GENOMIC DNA]</scope>
    <source>
        <strain evidence="3">Unc8</strain>
    </source>
</reference>
<dbReference type="EMBL" id="NDHY01000003">
    <property type="protein sequence ID" value="RII00608.1"/>
    <property type="molecule type" value="Genomic_DNA"/>
</dbReference>
<dbReference type="CDD" id="cd03794">
    <property type="entry name" value="GT4_WbuB-like"/>
    <property type="match status" value="1"/>
</dbReference>
<proteinExistence type="predicted"/>
<dbReference type="InterPro" id="IPR001296">
    <property type="entry name" value="Glyco_trans_1"/>
</dbReference>
<comment type="caution">
    <text evidence="3">The sequence shown here is derived from an EMBL/GenBank/DDBJ whole genome shotgun (WGS) entry which is preliminary data.</text>
</comment>
<accession>A0A399FW11</accession>
<dbReference type="Pfam" id="PF00534">
    <property type="entry name" value="Glycos_transf_1"/>
    <property type="match status" value="1"/>
</dbReference>
<dbReference type="GO" id="GO:0016757">
    <property type="term" value="F:glycosyltransferase activity"/>
    <property type="evidence" value="ECO:0007669"/>
    <property type="project" value="InterPro"/>
</dbReference>
<protein>
    <submittedName>
        <fullName evidence="3">Glycosyltransferase WbuB</fullName>
    </submittedName>
</protein>
<evidence type="ECO:0000259" key="2">
    <source>
        <dbReference type="Pfam" id="PF00534"/>
    </source>
</evidence>
<dbReference type="SUPFAM" id="SSF53756">
    <property type="entry name" value="UDP-Glycosyltransferase/glycogen phosphorylase"/>
    <property type="match status" value="1"/>
</dbReference>
<name>A0A399FW11_UNCN2</name>
<evidence type="ECO:0000256" key="1">
    <source>
        <dbReference type="SAM" id="Phobius"/>
    </source>
</evidence>
<keyword evidence="3" id="KW-0808">Transferase</keyword>
<keyword evidence="1" id="KW-0812">Transmembrane</keyword>
<keyword evidence="1" id="KW-1133">Transmembrane helix</keyword>
<keyword evidence="1" id="KW-0472">Membrane</keyword>
<gene>
    <name evidence="3" type="ORF">B9J77_02465</name>
</gene>
<dbReference type="PANTHER" id="PTHR12526">
    <property type="entry name" value="GLYCOSYLTRANSFERASE"/>
    <property type="match status" value="1"/>
</dbReference>
<dbReference type="Gene3D" id="3.40.50.2000">
    <property type="entry name" value="Glycogen Phosphorylase B"/>
    <property type="match status" value="2"/>
</dbReference>
<sequence>MKKNNSVLIITERFYPEEFGINDLAQAWQAKGYEVAVLTQAPSYPFDRVYEGYKNKLFQTEKWQGIKIYRVFSLMGYKKGVLLKVLNYLCFAFFASLASLFIGRTYDNVFVYHIGPLTQAIPAVLIKKIFGSKLYIWTLDIWPDTVYAYGFREKAISRKLLDWFVKTVYKNCETVFVSCKGFKQKIQNYVPDARIIFSPQWAPNELNFDQVTPHESLKEGFNFTFAGNVGTVQNLENIIRGFALLPKSNNQINLNIIGDGSNLEPLKNIVKKENITNVHFWGRRPLKEMPKWFEGSDVLIISLIDEPIFSLTVPAKFQAYLASSKPIYCVMKGEVADLVTNNKIGFVAQPNNIDDIRAGFEKFLATPKQELQTFGSNMKSLLNKEYNRNKIIQQMTEEIFPLPISAQGTFG</sequence>
<dbReference type="Proteomes" id="UP000266287">
    <property type="component" value="Unassembled WGS sequence"/>
</dbReference>